<proteinExistence type="predicted"/>
<dbReference type="PANTHER" id="PTHR30024">
    <property type="entry name" value="ALIPHATIC SULFONATES-BINDING PROTEIN-RELATED"/>
    <property type="match status" value="1"/>
</dbReference>
<dbReference type="Gene3D" id="3.40.190.10">
    <property type="entry name" value="Periplasmic binding protein-like II"/>
    <property type="match status" value="2"/>
</dbReference>
<keyword evidence="2" id="KW-1185">Reference proteome</keyword>
<protein>
    <submittedName>
        <fullName evidence="1">ABC transporter substrate-binding protein</fullName>
    </submittedName>
</protein>
<dbReference type="SUPFAM" id="SSF53850">
    <property type="entry name" value="Periplasmic binding protein-like II"/>
    <property type="match status" value="1"/>
</dbReference>
<dbReference type="PANTHER" id="PTHR30024:SF48">
    <property type="entry name" value="ABC TRANSPORTER SUBSTRATE-BINDING PROTEIN"/>
    <property type="match status" value="1"/>
</dbReference>
<dbReference type="AlphaFoldDB" id="A0A5R8Y1I6"/>
<organism evidence="1 2">
    <name type="scientific">Arcobacter arenosus</name>
    <dbReference type="NCBI Taxonomy" id="2576037"/>
    <lineage>
        <taxon>Bacteria</taxon>
        <taxon>Pseudomonadati</taxon>
        <taxon>Campylobacterota</taxon>
        <taxon>Epsilonproteobacteria</taxon>
        <taxon>Campylobacterales</taxon>
        <taxon>Arcobacteraceae</taxon>
        <taxon>Arcobacter</taxon>
    </lineage>
</organism>
<reference evidence="1 2" key="1">
    <citation type="submission" date="2019-05" db="EMBL/GenBank/DDBJ databases">
        <title>Arcobacter sp. nov., isolated from sea sediment.</title>
        <authorList>
            <person name="Kim W."/>
        </authorList>
    </citation>
    <scope>NUCLEOTIDE SEQUENCE [LARGE SCALE GENOMIC DNA]</scope>
    <source>
        <strain evidence="1 2">CAU 1517</strain>
    </source>
</reference>
<dbReference type="Proteomes" id="UP000308901">
    <property type="component" value="Unassembled WGS sequence"/>
</dbReference>
<evidence type="ECO:0000313" key="2">
    <source>
        <dbReference type="Proteomes" id="UP000308901"/>
    </source>
</evidence>
<accession>A0A5R8Y1I6</accession>
<dbReference type="RefSeq" id="WP_138152319.1">
    <property type="nucleotide sequence ID" value="NZ_VANU01000003.1"/>
</dbReference>
<name>A0A5R8Y1I6_9BACT</name>
<dbReference type="EMBL" id="VANU01000003">
    <property type="protein sequence ID" value="TLP38325.1"/>
    <property type="molecule type" value="Genomic_DNA"/>
</dbReference>
<evidence type="ECO:0000313" key="1">
    <source>
        <dbReference type="EMBL" id="TLP38325.1"/>
    </source>
</evidence>
<sequence length="319" mass="36114">MFKIIFLTICFLFTNLHALEKLKVGVLAFGTVNWELDVLKHNKLDIKNGFELEVVKLASKNATSIALQSGSVDIIVTDWVWVNTQRANGGDYTLYPYSKATGTLYLSKNNNAKTLLDLEGKNIGVAGGPVDKTWLILRAYSKLKYGKDFKDIINPTFAAPPILLKKVLDGSLDGALNFWHFNAKAKAKGARALIEMEEVFKSFGIVEDIPLIGWTFRRDLALMDPRLYDSFINASKSAKKILLKDDKEWDRIKPLMKVKDEATFNSLKEGYKNGVILKFDEKNIEDSKKIFKVLQEQGGKKLVKNSKELDPKTFWEINK</sequence>
<gene>
    <name evidence="1" type="ORF">FDK22_07575</name>
</gene>
<dbReference type="OrthoDB" id="286202at2"/>
<comment type="caution">
    <text evidence="1">The sequence shown here is derived from an EMBL/GenBank/DDBJ whole genome shotgun (WGS) entry which is preliminary data.</text>
</comment>